<dbReference type="InterPro" id="IPR036388">
    <property type="entry name" value="WH-like_DNA-bd_sf"/>
</dbReference>
<evidence type="ECO:0000256" key="5">
    <source>
        <dbReference type="SAM" id="MobiDB-lite"/>
    </source>
</evidence>
<dbReference type="Gene3D" id="1.10.10.10">
    <property type="entry name" value="Winged helix-like DNA-binding domain superfamily/Winged helix DNA-binding domain"/>
    <property type="match status" value="2"/>
</dbReference>
<accession>A0A6J7IHD2</accession>
<dbReference type="InterPro" id="IPR036390">
    <property type="entry name" value="WH_DNA-bd_sf"/>
</dbReference>
<evidence type="ECO:0000256" key="4">
    <source>
        <dbReference type="ARBA" id="ARBA00023306"/>
    </source>
</evidence>
<gene>
    <name evidence="6" type="ORF">UFOPK3752_00366</name>
    <name evidence="7" type="ORF">UFOPK4150_01125</name>
</gene>
<dbReference type="NCBIfam" id="TIGR00281">
    <property type="entry name" value="SMC-Scp complex subunit ScpB"/>
    <property type="match status" value="1"/>
</dbReference>
<name>A0A6J7IHD2_9ZZZZ</name>
<feature type="region of interest" description="Disordered" evidence="5">
    <location>
        <begin position="1"/>
        <end position="41"/>
    </location>
</feature>
<keyword evidence="1" id="KW-0963">Cytoplasm</keyword>
<dbReference type="PANTHER" id="PTHR34298:SF2">
    <property type="entry name" value="SEGREGATION AND CONDENSATION PROTEIN B"/>
    <property type="match status" value="1"/>
</dbReference>
<dbReference type="GO" id="GO:0051304">
    <property type="term" value="P:chromosome separation"/>
    <property type="evidence" value="ECO:0007669"/>
    <property type="project" value="InterPro"/>
</dbReference>
<evidence type="ECO:0000256" key="3">
    <source>
        <dbReference type="ARBA" id="ARBA00022829"/>
    </source>
</evidence>
<proteinExistence type="predicted"/>
<dbReference type="GO" id="GO:0051301">
    <property type="term" value="P:cell division"/>
    <property type="evidence" value="ECO:0007669"/>
    <property type="project" value="UniProtKB-KW"/>
</dbReference>
<evidence type="ECO:0000256" key="2">
    <source>
        <dbReference type="ARBA" id="ARBA00022618"/>
    </source>
</evidence>
<evidence type="ECO:0000313" key="7">
    <source>
        <dbReference type="EMBL" id="CAB5032303.1"/>
    </source>
</evidence>
<dbReference type="PANTHER" id="PTHR34298">
    <property type="entry name" value="SEGREGATION AND CONDENSATION PROTEIN B"/>
    <property type="match status" value="1"/>
</dbReference>
<protein>
    <submittedName>
        <fullName evidence="6">Unannotated protein</fullName>
    </submittedName>
</protein>
<keyword evidence="2" id="KW-0132">Cell division</keyword>
<sequence length="250" mass="26674">MSPQENDNPPEDLVHGLADPEGPSAASEAPQGPSEGSTGWQADLVSGIEVSEQDGTSEDDILEATLGAPTLGAALEAILLVTDLPIDAATLASLVRRPSGEVDAQLTILAADYTSAGRGFELREVSGGWRFYTRAECAEVVERYVRDGQQARLTQAALETLAVVAYRQPVSRARISAVRGVNVDGVVRTLTSRGLVAEAGHDQSTGAILYRTTELFLERLGLRSLEELPPVADYLPDIELLDEFIEQTSS</sequence>
<keyword evidence="4" id="KW-0131">Cell cycle</keyword>
<keyword evidence="3" id="KW-0159">Chromosome partition</keyword>
<organism evidence="6">
    <name type="scientific">freshwater metagenome</name>
    <dbReference type="NCBI Taxonomy" id="449393"/>
    <lineage>
        <taxon>unclassified sequences</taxon>
        <taxon>metagenomes</taxon>
        <taxon>ecological metagenomes</taxon>
    </lineage>
</organism>
<evidence type="ECO:0000256" key="1">
    <source>
        <dbReference type="ARBA" id="ARBA00022490"/>
    </source>
</evidence>
<dbReference type="SUPFAM" id="SSF46785">
    <property type="entry name" value="Winged helix' DNA-binding domain"/>
    <property type="match status" value="2"/>
</dbReference>
<reference evidence="6" key="1">
    <citation type="submission" date="2020-05" db="EMBL/GenBank/DDBJ databases">
        <authorList>
            <person name="Chiriac C."/>
            <person name="Salcher M."/>
            <person name="Ghai R."/>
            <person name="Kavagutti S V."/>
        </authorList>
    </citation>
    <scope>NUCLEOTIDE SEQUENCE</scope>
</reference>
<dbReference type="EMBL" id="CAFBPU010000020">
    <property type="protein sequence ID" value="CAB5032303.1"/>
    <property type="molecule type" value="Genomic_DNA"/>
</dbReference>
<dbReference type="AlphaFoldDB" id="A0A6J7IHD2"/>
<evidence type="ECO:0000313" key="6">
    <source>
        <dbReference type="EMBL" id="CAB4929996.1"/>
    </source>
</evidence>
<dbReference type="EMBL" id="CAFBND010000009">
    <property type="protein sequence ID" value="CAB4929996.1"/>
    <property type="molecule type" value="Genomic_DNA"/>
</dbReference>
<dbReference type="Pfam" id="PF04079">
    <property type="entry name" value="SMC_ScpB"/>
    <property type="match status" value="1"/>
</dbReference>
<dbReference type="InterPro" id="IPR005234">
    <property type="entry name" value="ScpB_csome_segregation"/>
</dbReference>